<dbReference type="GO" id="GO:0015562">
    <property type="term" value="F:efflux transmembrane transporter activity"/>
    <property type="evidence" value="ECO:0007669"/>
    <property type="project" value="TreeGrafter"/>
</dbReference>
<evidence type="ECO:0000313" key="4">
    <source>
        <dbReference type="Proteomes" id="UP000319700"/>
    </source>
</evidence>
<accession>A0A502F731</accession>
<sequence>MIKMKRILFITIAAFAISCSDNKNEFDATGTFEAVETIIPAEAGGIIKELKVEEGNALKEGQVVGYIDTIQLSLKRDQLLAQIKATQSKKPDINSQLDVYREELRQAKIDQQRMQNLVKADAATRKQLDDATTKVAVIQKQINALQTQLNISTTGIDDETQTLKVQINQIKDQLSKSKIVNKTTGTVLTKYAEVGEMATIGKPLYKIADLSTIILRVYITGDQLPTVKLNDKVKVFVDATDKTYKEYEGVVEWISDKAEFTPKTIQTKDERANLVYAVKVRVKNEGYLKIGMYGEIKLSK</sequence>
<comment type="caution">
    <text evidence="3">The sequence shown here is derived from an EMBL/GenBank/DDBJ whole genome shotgun (WGS) entry which is preliminary data.</text>
</comment>
<dbReference type="PANTHER" id="PTHR30469:SF33">
    <property type="entry name" value="SLR1207 PROTEIN"/>
    <property type="match status" value="1"/>
</dbReference>
<dbReference type="PROSITE" id="PS51257">
    <property type="entry name" value="PROKAR_LIPOPROTEIN"/>
    <property type="match status" value="1"/>
</dbReference>
<dbReference type="Gene3D" id="2.40.50.100">
    <property type="match status" value="1"/>
</dbReference>
<gene>
    <name evidence="3" type="ORF">EAH81_00885</name>
</gene>
<proteinExistence type="predicted"/>
<dbReference type="AlphaFoldDB" id="A0A502F731"/>
<dbReference type="GO" id="GO:0030313">
    <property type="term" value="C:cell envelope"/>
    <property type="evidence" value="ECO:0007669"/>
    <property type="project" value="UniProtKB-SubCell"/>
</dbReference>
<dbReference type="InterPro" id="IPR030190">
    <property type="entry name" value="MacA_alpha-hairpin_sf"/>
</dbReference>
<dbReference type="GO" id="GO:1990961">
    <property type="term" value="P:xenobiotic detoxification by transmembrane export across the plasma membrane"/>
    <property type="evidence" value="ECO:0007669"/>
    <property type="project" value="InterPro"/>
</dbReference>
<dbReference type="GO" id="GO:1990281">
    <property type="term" value="C:efflux pump complex"/>
    <property type="evidence" value="ECO:0007669"/>
    <property type="project" value="TreeGrafter"/>
</dbReference>
<protein>
    <submittedName>
        <fullName evidence="3">HlyD family efflux transporter periplasmic adaptor subunit</fullName>
    </submittedName>
</protein>
<reference evidence="3 4" key="1">
    <citation type="journal article" date="2019" name="Environ. Microbiol.">
        <title>Species interactions and distinct microbial communities in high Arctic permafrost affected cryosols are associated with the CH4 and CO2 gas fluxes.</title>
        <authorList>
            <person name="Altshuler I."/>
            <person name="Hamel J."/>
            <person name="Turney S."/>
            <person name="Magnuson E."/>
            <person name="Levesque R."/>
            <person name="Greer C."/>
            <person name="Whyte L.G."/>
        </authorList>
    </citation>
    <scope>NUCLEOTIDE SEQUENCE [LARGE SCALE GENOMIC DNA]</scope>
    <source>
        <strain evidence="3 4">42</strain>
    </source>
</reference>
<evidence type="ECO:0000313" key="3">
    <source>
        <dbReference type="EMBL" id="TPG45190.1"/>
    </source>
</evidence>
<dbReference type="Gene3D" id="2.40.30.170">
    <property type="match status" value="1"/>
</dbReference>
<dbReference type="PANTHER" id="PTHR30469">
    <property type="entry name" value="MULTIDRUG RESISTANCE PROTEIN MDTA"/>
    <property type="match status" value="1"/>
</dbReference>
<dbReference type="EMBL" id="RCZH01000001">
    <property type="protein sequence ID" value="TPG45190.1"/>
    <property type="molecule type" value="Genomic_DNA"/>
</dbReference>
<evidence type="ECO:0000256" key="1">
    <source>
        <dbReference type="ARBA" id="ARBA00023054"/>
    </source>
</evidence>
<dbReference type="GO" id="GO:1990195">
    <property type="term" value="C:macrolide transmembrane transporter complex"/>
    <property type="evidence" value="ECO:0007669"/>
    <property type="project" value="InterPro"/>
</dbReference>
<keyword evidence="1 2" id="KW-0175">Coiled coil</keyword>
<organism evidence="3 4">
    <name type="scientific">Flavobacterium pectinovorum</name>
    <dbReference type="NCBI Taxonomy" id="29533"/>
    <lineage>
        <taxon>Bacteria</taxon>
        <taxon>Pseudomonadati</taxon>
        <taxon>Bacteroidota</taxon>
        <taxon>Flavobacteriia</taxon>
        <taxon>Flavobacteriales</taxon>
        <taxon>Flavobacteriaceae</taxon>
        <taxon>Flavobacterium</taxon>
    </lineage>
</organism>
<feature type="coiled-coil region" evidence="2">
    <location>
        <begin position="97"/>
        <end position="148"/>
    </location>
</feature>
<evidence type="ECO:0000256" key="2">
    <source>
        <dbReference type="SAM" id="Coils"/>
    </source>
</evidence>
<dbReference type="SUPFAM" id="SSF111369">
    <property type="entry name" value="HlyD-like secretion proteins"/>
    <property type="match status" value="1"/>
</dbReference>
<name>A0A502F731_9FLAO</name>
<keyword evidence="4" id="KW-1185">Reference proteome</keyword>
<dbReference type="GO" id="GO:0019898">
    <property type="term" value="C:extrinsic component of membrane"/>
    <property type="evidence" value="ECO:0007669"/>
    <property type="project" value="InterPro"/>
</dbReference>
<dbReference type="Gene3D" id="6.10.140.1990">
    <property type="match status" value="1"/>
</dbReference>
<dbReference type="Proteomes" id="UP000319700">
    <property type="component" value="Unassembled WGS sequence"/>
</dbReference>
<dbReference type="OrthoDB" id="9778236at2"/>